<dbReference type="EMBL" id="BOMP01000092">
    <property type="protein sequence ID" value="GIE42347.1"/>
    <property type="molecule type" value="Genomic_DNA"/>
</dbReference>
<dbReference type="Proteomes" id="UP000590511">
    <property type="component" value="Unassembled WGS sequence"/>
</dbReference>
<proteinExistence type="predicted"/>
<sequence length="172" mass="19233">MRLIPPMDDEPPPEYVAFVTLHAPELRAEAFRLVGGAPVSEEIYLAVLTDLAGHWRRTRWLRRTGGYVRKRLLARTAQWREDQVYEVEVRVLRPPEPVVALPRTGGSLALRKAAIIGGTARASLDALADAEIAWVHAGLRSRLRRTLGYAIGSFLLVLGLIQYMAWLSTDPL</sequence>
<dbReference type="Proteomes" id="UP000631312">
    <property type="component" value="Unassembled WGS sequence"/>
</dbReference>
<comment type="caution">
    <text evidence="3">The sequence shown here is derived from an EMBL/GenBank/DDBJ whole genome shotgun (WGS) entry which is preliminary data.</text>
</comment>
<name>A0A7W7MD96_9ACTN</name>
<evidence type="ECO:0000313" key="4">
    <source>
        <dbReference type="Proteomes" id="UP000590511"/>
    </source>
</evidence>
<dbReference type="EMBL" id="JACHNC010000001">
    <property type="protein sequence ID" value="MBB4746012.1"/>
    <property type="molecule type" value="Genomic_DNA"/>
</dbReference>
<evidence type="ECO:0000313" key="3">
    <source>
        <dbReference type="EMBL" id="MBB4746012.1"/>
    </source>
</evidence>
<reference evidence="3 4" key="1">
    <citation type="submission" date="2020-08" db="EMBL/GenBank/DDBJ databases">
        <title>Sequencing the genomes of 1000 actinobacteria strains.</title>
        <authorList>
            <person name="Klenk H.-P."/>
        </authorList>
    </citation>
    <scope>NUCLEOTIDE SEQUENCE [LARGE SCALE GENOMIC DNA]</scope>
    <source>
        <strain evidence="3 4">DSM 43150</strain>
    </source>
</reference>
<keyword evidence="1" id="KW-0812">Transmembrane</keyword>
<evidence type="ECO:0000313" key="2">
    <source>
        <dbReference type="EMBL" id="GIE42347.1"/>
    </source>
</evidence>
<gene>
    <name evidence="2" type="ORF">Alo02nite_52450</name>
    <name evidence="3" type="ORF">BJ964_000173</name>
</gene>
<protein>
    <submittedName>
        <fullName evidence="3">Uncharacterized protein</fullName>
    </submittedName>
</protein>
<evidence type="ECO:0000256" key="1">
    <source>
        <dbReference type="SAM" id="Phobius"/>
    </source>
</evidence>
<accession>A0A7W7MD96</accession>
<organism evidence="3 4">
    <name type="scientific">Actinoplanes lobatus</name>
    <dbReference type="NCBI Taxonomy" id="113568"/>
    <lineage>
        <taxon>Bacteria</taxon>
        <taxon>Bacillati</taxon>
        <taxon>Actinomycetota</taxon>
        <taxon>Actinomycetes</taxon>
        <taxon>Micromonosporales</taxon>
        <taxon>Micromonosporaceae</taxon>
        <taxon>Actinoplanes</taxon>
    </lineage>
</organism>
<keyword evidence="5" id="KW-1185">Reference proteome</keyword>
<dbReference type="AlphaFoldDB" id="A0A7W7MD96"/>
<keyword evidence="1" id="KW-1133">Transmembrane helix</keyword>
<feature type="transmembrane region" description="Helical" evidence="1">
    <location>
        <begin position="147"/>
        <end position="166"/>
    </location>
</feature>
<dbReference type="RefSeq" id="WP_188118867.1">
    <property type="nucleotide sequence ID" value="NZ_BOMP01000092.1"/>
</dbReference>
<evidence type="ECO:0000313" key="5">
    <source>
        <dbReference type="Proteomes" id="UP000631312"/>
    </source>
</evidence>
<keyword evidence="1" id="KW-0472">Membrane</keyword>
<reference evidence="2 5" key="2">
    <citation type="submission" date="2021-01" db="EMBL/GenBank/DDBJ databases">
        <title>Whole genome shotgun sequence of Actinoplanes lobatus NBRC 12513.</title>
        <authorList>
            <person name="Komaki H."/>
            <person name="Tamura T."/>
        </authorList>
    </citation>
    <scope>NUCLEOTIDE SEQUENCE [LARGE SCALE GENOMIC DNA]</scope>
    <source>
        <strain evidence="2 5">NBRC 12513</strain>
    </source>
</reference>